<protein>
    <submittedName>
        <fullName evidence="5">Cytochrome P450</fullName>
    </submittedName>
</protein>
<dbReference type="VEuPathDB" id="FungiDB:ATCC64974_47070"/>
<dbReference type="VEuPathDB" id="FungiDB:An08g09530"/>
<dbReference type="Pfam" id="PF00067">
    <property type="entry name" value="p450"/>
    <property type="match status" value="1"/>
</dbReference>
<dbReference type="SUPFAM" id="SSF52540">
    <property type="entry name" value="P-loop containing nucleoside triphosphate hydrolases"/>
    <property type="match status" value="2"/>
</dbReference>
<organism evidence="5 6">
    <name type="scientific">Aspergillus niger</name>
    <dbReference type="NCBI Taxonomy" id="5061"/>
    <lineage>
        <taxon>Eukaryota</taxon>
        <taxon>Fungi</taxon>
        <taxon>Dikarya</taxon>
        <taxon>Ascomycota</taxon>
        <taxon>Pezizomycotina</taxon>
        <taxon>Eurotiomycetes</taxon>
        <taxon>Eurotiomycetidae</taxon>
        <taxon>Eurotiales</taxon>
        <taxon>Aspergillaceae</taxon>
        <taxon>Aspergillus</taxon>
        <taxon>Aspergillus subgen. Circumdati</taxon>
    </lineage>
</organism>
<dbReference type="SUPFAM" id="SSF48264">
    <property type="entry name" value="Cytochrome P450"/>
    <property type="match status" value="1"/>
</dbReference>
<dbReference type="VEuPathDB" id="FungiDB:ASPNIDRAFT2_1155478"/>
<evidence type="ECO:0000256" key="2">
    <source>
        <dbReference type="ARBA" id="ARBA00022741"/>
    </source>
</evidence>
<dbReference type="InterPro" id="IPR003959">
    <property type="entry name" value="ATPase_AAA_core"/>
</dbReference>
<reference evidence="6" key="1">
    <citation type="journal article" date="2016" name="Genome Announc.">
        <title>Draft genome sequence of Aspergillus niger strain An76.</title>
        <authorList>
            <person name="Gong W."/>
            <person name="Cheng Z."/>
            <person name="Zhang H."/>
            <person name="Liu L."/>
            <person name="Gao P."/>
            <person name="Wang L."/>
        </authorList>
    </citation>
    <scope>NUCLEOTIDE SEQUENCE [LARGE SCALE GENOMIC DNA]</scope>
    <source>
        <strain evidence="6">An76</strain>
    </source>
</reference>
<dbReference type="InterPro" id="IPR036396">
    <property type="entry name" value="Cyt_P450_sf"/>
</dbReference>
<dbReference type="GO" id="GO:0016887">
    <property type="term" value="F:ATP hydrolysis activity"/>
    <property type="evidence" value="ECO:0007669"/>
    <property type="project" value="InterPro"/>
</dbReference>
<gene>
    <name evidence="5" type="ORF">ABL_07815</name>
</gene>
<dbReference type="GO" id="GO:0016705">
    <property type="term" value="F:oxidoreductase activity, acting on paired donors, with incorporation or reduction of molecular oxygen"/>
    <property type="evidence" value="ECO:0007669"/>
    <property type="project" value="InterPro"/>
</dbReference>
<dbReference type="PANTHER" id="PTHR43392">
    <property type="entry name" value="AAA-TYPE ATPASE FAMILY PROTEIN / ANKYRIN REPEAT FAMILY PROTEIN"/>
    <property type="match status" value="1"/>
</dbReference>
<dbReference type="PRINTS" id="PR00819">
    <property type="entry name" value="CBXCFQXSUPER"/>
</dbReference>
<feature type="domain" description="ATPase AAA-type core" evidence="4">
    <location>
        <begin position="16"/>
        <end position="89"/>
    </location>
</feature>
<evidence type="ECO:0000313" key="6">
    <source>
        <dbReference type="Proteomes" id="UP000068243"/>
    </source>
</evidence>
<dbReference type="OrthoDB" id="6692864at2759"/>
<dbReference type="GO" id="GO:0020037">
    <property type="term" value="F:heme binding"/>
    <property type="evidence" value="ECO:0007669"/>
    <property type="project" value="InterPro"/>
</dbReference>
<dbReference type="GO" id="GO:0005524">
    <property type="term" value="F:ATP binding"/>
    <property type="evidence" value="ECO:0007669"/>
    <property type="project" value="UniProtKB-KW"/>
</dbReference>
<evidence type="ECO:0000259" key="4">
    <source>
        <dbReference type="Pfam" id="PF00004"/>
    </source>
</evidence>
<dbReference type="Gene3D" id="1.10.630.10">
    <property type="entry name" value="Cytochrome P450"/>
    <property type="match status" value="1"/>
</dbReference>
<name>A0A100IPV0_ASPNG</name>
<sequence length="476" mass="54404">MKKVKYVLIYGNDLVIQKTGSGLIGKDIGETEERVRNAFHEAEGNVLIIDDAYALWGEGKNLNPFHKAAIDTLVKCVSENRTSYQCILLVGYEYELRQMFRHVNSGLSSKFPLKSSFRFKEHSSAQLDQIMNVRMKEARVSCFPEASEVAIEMIRHAMVSPCFANARCDFIVEQLLDDIRIAKRTSVGNLDFRERTPFNYIFRGAPGTGKASTARRMGEIFYHMGILATPKVVECSITDLAGEYLGHTRPSDLDLFDRALGKIILIDKAHLLVENYPFSKEVVAEIVGAMTNARFEHNMFIILAGYPMVSLQTMRDKKSHEERRRVWSAAFGDKAVRGYEERLRRYLNDLVDYFSSQAAVGKPVNITKWFELYSYDFMGDLTFGESFGMLEAQEDHWAIHLLKQAMIPLGLYLPTWFFRIVTSIPGLSRAWQRLFDFCGERMMERIKAPAEIPDIASVLVVPIKGQQPSREQWELL</sequence>
<dbReference type="Proteomes" id="UP000068243">
    <property type="component" value="Unassembled WGS sequence"/>
</dbReference>
<dbReference type="EMBL" id="BCMY01000015">
    <property type="protein sequence ID" value="GAQ45154.1"/>
    <property type="molecule type" value="Genomic_DNA"/>
</dbReference>
<dbReference type="GO" id="GO:0004497">
    <property type="term" value="F:monooxygenase activity"/>
    <property type="evidence" value="ECO:0007669"/>
    <property type="project" value="InterPro"/>
</dbReference>
<dbReference type="VEuPathDB" id="FungiDB:An06g00760"/>
<dbReference type="InterPro" id="IPR050773">
    <property type="entry name" value="CbxX/CfxQ_RuBisCO_ESX"/>
</dbReference>
<evidence type="ECO:0000256" key="1">
    <source>
        <dbReference type="ARBA" id="ARBA00010378"/>
    </source>
</evidence>
<comment type="caution">
    <text evidence="5">The sequence shown here is derived from an EMBL/GenBank/DDBJ whole genome shotgun (WGS) entry which is preliminary data.</text>
</comment>
<dbReference type="InterPro" id="IPR000641">
    <property type="entry name" value="CbxX/CfxQ"/>
</dbReference>
<keyword evidence="3" id="KW-0067">ATP-binding</keyword>
<dbReference type="InterPro" id="IPR001128">
    <property type="entry name" value="Cyt_P450"/>
</dbReference>
<dbReference type="PANTHER" id="PTHR43392:SF2">
    <property type="entry name" value="AAA-TYPE ATPASE FAMILY PROTEIN _ ANKYRIN REPEAT FAMILY PROTEIN"/>
    <property type="match status" value="1"/>
</dbReference>
<dbReference type="VEuPathDB" id="FungiDB:M747DRAFT_354393"/>
<proteinExistence type="inferred from homology"/>
<dbReference type="VEuPathDB" id="FungiDB:ASPNIDRAFT2_1098206"/>
<accession>A0A100IPV0</accession>
<evidence type="ECO:0000256" key="3">
    <source>
        <dbReference type="ARBA" id="ARBA00022840"/>
    </source>
</evidence>
<dbReference type="AlphaFoldDB" id="A0A100IPV0"/>
<dbReference type="Pfam" id="PF00004">
    <property type="entry name" value="AAA"/>
    <property type="match status" value="1"/>
</dbReference>
<dbReference type="Gene3D" id="3.40.50.300">
    <property type="entry name" value="P-loop containing nucleotide triphosphate hydrolases"/>
    <property type="match status" value="2"/>
</dbReference>
<dbReference type="VEuPathDB" id="FungiDB:ATCC64974_97150"/>
<evidence type="ECO:0000313" key="5">
    <source>
        <dbReference type="EMBL" id="GAQ45154.1"/>
    </source>
</evidence>
<dbReference type="GO" id="GO:0005506">
    <property type="term" value="F:iron ion binding"/>
    <property type="evidence" value="ECO:0007669"/>
    <property type="project" value="InterPro"/>
</dbReference>
<comment type="similarity">
    <text evidence="1">Belongs to the CbxX/CfxQ family.</text>
</comment>
<keyword evidence="2" id="KW-0547">Nucleotide-binding</keyword>
<dbReference type="InterPro" id="IPR027417">
    <property type="entry name" value="P-loop_NTPase"/>
</dbReference>
<dbReference type="VEuPathDB" id="FungiDB:M747DRAFT_281831"/>